<reference evidence="4" key="1">
    <citation type="submission" date="2025-08" db="UniProtKB">
        <authorList>
            <consortium name="Ensembl"/>
        </authorList>
    </citation>
    <scope>IDENTIFICATION</scope>
</reference>
<dbReference type="Pfam" id="PF10366">
    <property type="entry name" value="Vps39_1"/>
    <property type="match status" value="1"/>
</dbReference>
<reference evidence="4" key="2">
    <citation type="submission" date="2025-09" db="UniProtKB">
        <authorList>
            <consortium name="Ensembl"/>
        </authorList>
    </citation>
    <scope>IDENTIFICATION</scope>
</reference>
<dbReference type="GO" id="GO:0005737">
    <property type="term" value="C:cytoplasm"/>
    <property type="evidence" value="ECO:0007669"/>
    <property type="project" value="TreeGrafter"/>
</dbReference>
<dbReference type="Ensembl" id="ENSDLAT00005069697.1">
    <property type="protein sequence ID" value="ENSDLAP00005071405.1"/>
    <property type="gene ID" value="ENSDLAG00005030031.1"/>
</dbReference>
<dbReference type="InterPro" id="IPR000547">
    <property type="entry name" value="Clathrin_H-chain/VPS_repeat"/>
</dbReference>
<dbReference type="GO" id="GO:0006886">
    <property type="term" value="P:intracellular protein transport"/>
    <property type="evidence" value="ECO:0007669"/>
    <property type="project" value="UniProtKB-UniRule"/>
</dbReference>
<dbReference type="AlphaFoldDB" id="A0A8P4K207"/>
<feature type="compositionally biased region" description="Polar residues" evidence="2">
    <location>
        <begin position="51"/>
        <end position="63"/>
    </location>
</feature>
<dbReference type="PROSITE" id="PS50236">
    <property type="entry name" value="CHCR"/>
    <property type="match status" value="1"/>
</dbReference>
<keyword evidence="5" id="KW-1185">Reference proteome</keyword>
<feature type="region of interest" description="Disordered" evidence="2">
    <location>
        <begin position="51"/>
        <end position="77"/>
    </location>
</feature>
<dbReference type="GO" id="GO:0016020">
    <property type="term" value="C:membrane"/>
    <property type="evidence" value="ECO:0007669"/>
    <property type="project" value="TreeGrafter"/>
</dbReference>
<dbReference type="InterPro" id="IPR019452">
    <property type="entry name" value="VPS39/TGF_beta_rcpt-assoc_1"/>
</dbReference>
<gene>
    <name evidence="4" type="primary">si:ch211-266g18.9</name>
</gene>
<evidence type="ECO:0000313" key="5">
    <source>
        <dbReference type="Proteomes" id="UP000694389"/>
    </source>
</evidence>
<dbReference type="InterPro" id="IPR001180">
    <property type="entry name" value="CNH_dom"/>
</dbReference>
<feature type="domain" description="CNH" evidence="3">
    <location>
        <begin position="23"/>
        <end position="297"/>
    </location>
</feature>
<evidence type="ECO:0000259" key="3">
    <source>
        <dbReference type="PROSITE" id="PS50219"/>
    </source>
</evidence>
<evidence type="ECO:0000256" key="2">
    <source>
        <dbReference type="SAM" id="MobiDB-lite"/>
    </source>
</evidence>
<dbReference type="Pfam" id="PF00780">
    <property type="entry name" value="CNH"/>
    <property type="match status" value="1"/>
</dbReference>
<feature type="repeat" description="CHCR" evidence="1">
    <location>
        <begin position="514"/>
        <end position="673"/>
    </location>
</feature>
<dbReference type="GeneTree" id="ENSGT00530000063596"/>
<organism evidence="4 5">
    <name type="scientific">Dicentrarchus labrax</name>
    <name type="common">European seabass</name>
    <name type="synonym">Morone labrax</name>
    <dbReference type="NCBI Taxonomy" id="13489"/>
    <lineage>
        <taxon>Eukaryota</taxon>
        <taxon>Metazoa</taxon>
        <taxon>Chordata</taxon>
        <taxon>Craniata</taxon>
        <taxon>Vertebrata</taxon>
        <taxon>Euteleostomi</taxon>
        <taxon>Actinopterygii</taxon>
        <taxon>Neopterygii</taxon>
        <taxon>Teleostei</taxon>
        <taxon>Neoteleostei</taxon>
        <taxon>Acanthomorphata</taxon>
        <taxon>Eupercaria</taxon>
        <taxon>Moronidae</taxon>
        <taxon>Dicentrarchus</taxon>
    </lineage>
</organism>
<dbReference type="PANTHER" id="PTHR12894:SF30">
    <property type="entry name" value="TRANSFORMING GROWTH FACTOR-BETA RECEPTOR-ASSOCIATED PROTEIN 1-LIKE"/>
    <property type="match status" value="1"/>
</dbReference>
<dbReference type="PROSITE" id="PS50219">
    <property type="entry name" value="CNH"/>
    <property type="match status" value="1"/>
</dbReference>
<dbReference type="PANTHER" id="PTHR12894">
    <property type="entry name" value="CNH DOMAIN CONTAINING"/>
    <property type="match status" value="1"/>
</dbReference>
<dbReference type="GO" id="GO:0006914">
    <property type="term" value="P:autophagy"/>
    <property type="evidence" value="ECO:0007669"/>
    <property type="project" value="TreeGrafter"/>
</dbReference>
<evidence type="ECO:0000313" key="4">
    <source>
        <dbReference type="Ensembl" id="ENSDLAP00005071405.1"/>
    </source>
</evidence>
<dbReference type="GO" id="GO:0034058">
    <property type="term" value="P:endosomal vesicle fusion"/>
    <property type="evidence" value="ECO:0007669"/>
    <property type="project" value="TreeGrafter"/>
</dbReference>
<dbReference type="Proteomes" id="UP000694389">
    <property type="component" value="Unassembled WGS sequence"/>
</dbReference>
<dbReference type="InterPro" id="IPR032914">
    <property type="entry name" value="Vam6/VPS39/TRAP1"/>
</dbReference>
<accession>A0A8P4K207</accession>
<sequence length="787" mass="89523">MAFRAFTQTKVYEKQVAPKEKDKSSIQCLECYDRNLYIGTKDATVQHLIIPSTTNGDPSPGQSKTREGRARKLGSSNPVSQLRAVPLFNHLLVLWDRSIIALNMFSLEPVLALKKIQHVTLFDVCDSLLESQTACVEMVTSSSRRRIIRIHVVGVDRWEVVKEVTLLQDPVALAVDGASLCIATSDRYLLCDIQTGSSEDLFPHSHSRQGVIVTSVGQGEFLLNGPESLGMFVMKTGICQRPPLQWPQEVLAAGVCFPYILTLQPQVLSVYSMVDQQCKQTVSLSGAKGLLSISDGVLVFTERDIFSLRLVPFEEQIQALVRHERVEEALLLLDGVQGRRPLHSYKELQKAITCLAGFVHFYQQGFSEARDLFIKGELDPREIIRLYPDMQFSLIEDFQSQLDQVNKGRDLQVLCQEDRNSFHHYLGFLGDFLIAVREMEQGLKCIKEVDCALLRLYVELGDTENLQQLVTLPNECRLEHCASVLEQHNRFFALGSLYQSHGNQTDAIKIGVQIFSRRPPDDQIEPQDVLALLEKYPLALILYLELLIYDLNSEEERHHNRLALAYVTQTLQEEEETDLRKTRGKLQEQLWESRFYDISTVYERIKSTSLHIEKAILLSKTGEHSQALQVLVYEERDLQAAEAFCCRAAQDQDSQFRQTLLLNLLQIYLSSEDLTSAAVDLLNNNPRVFAAEKVIQLLPESWSVQLVSQFLVGSLRETLHQRQMARLQKALSQAELMRHKVIWMPASKTKFRLDKGQKCKVCQRDLAEPQFLCNLHGELMHTSCTGF</sequence>
<proteinExistence type="predicted"/>
<evidence type="ECO:0000256" key="1">
    <source>
        <dbReference type="PROSITE-ProRule" id="PRU01006"/>
    </source>
</evidence>
<name>A0A8P4K207_DICLA</name>
<protein>
    <submittedName>
        <fullName evidence="4">Si:ch211-266g18.9</fullName>
    </submittedName>
</protein>